<feature type="region of interest" description="Disordered" evidence="1">
    <location>
        <begin position="1"/>
        <end position="38"/>
    </location>
</feature>
<name>A0A4Q0SUE0_9BACT</name>
<reference evidence="2 3" key="1">
    <citation type="submission" date="2018-11" db="EMBL/GenBank/DDBJ databases">
        <authorList>
            <person name="Mardanov A.V."/>
            <person name="Ravin N.V."/>
            <person name="Dedysh S.N."/>
        </authorList>
    </citation>
    <scope>NUCLEOTIDE SEQUENCE [LARGE SCALE GENOMIC DNA]</scope>
    <source>
        <strain evidence="2 3">AF10</strain>
    </source>
</reference>
<protein>
    <submittedName>
        <fullName evidence="2">Uncharacterized protein</fullName>
    </submittedName>
</protein>
<comment type="caution">
    <text evidence="2">The sequence shown here is derived from an EMBL/GenBank/DDBJ whole genome shotgun (WGS) entry which is preliminary data.</text>
</comment>
<keyword evidence="3" id="KW-1185">Reference proteome</keyword>
<reference evidence="3" key="2">
    <citation type="submission" date="2019-02" db="EMBL/GenBank/DDBJ databases">
        <title>Granulicella sibirica sp. nov., a psychrotolerant acidobacterium isolated from an organic soil layer in forested tundra, West Siberia.</title>
        <authorList>
            <person name="Oshkin I.Y."/>
            <person name="Kulichevskaya I.S."/>
            <person name="Rijpstra W.I.C."/>
            <person name="Sinninghe Damste J.S."/>
            <person name="Rakitin A.L."/>
            <person name="Ravin N.V."/>
            <person name="Dedysh S.N."/>
        </authorList>
    </citation>
    <scope>NUCLEOTIDE SEQUENCE [LARGE SCALE GENOMIC DNA]</scope>
    <source>
        <strain evidence="3">AF10</strain>
    </source>
</reference>
<evidence type="ECO:0000313" key="3">
    <source>
        <dbReference type="Proteomes" id="UP000289437"/>
    </source>
</evidence>
<sequence length="38" mass="4159">MKESIKSRASRALSTPLRLSVPEHQPNALGDAIEEPTQ</sequence>
<accession>A0A4Q0SUE0</accession>
<dbReference type="EMBL" id="RDSM01000004">
    <property type="protein sequence ID" value="RXH54327.1"/>
    <property type="molecule type" value="Genomic_DNA"/>
</dbReference>
<organism evidence="2 3">
    <name type="scientific">Granulicella sibirica</name>
    <dbReference type="NCBI Taxonomy" id="2479048"/>
    <lineage>
        <taxon>Bacteria</taxon>
        <taxon>Pseudomonadati</taxon>
        <taxon>Acidobacteriota</taxon>
        <taxon>Terriglobia</taxon>
        <taxon>Terriglobales</taxon>
        <taxon>Acidobacteriaceae</taxon>
        <taxon>Granulicella</taxon>
    </lineage>
</organism>
<gene>
    <name evidence="2" type="ORF">GRAN_4623</name>
</gene>
<evidence type="ECO:0000313" key="2">
    <source>
        <dbReference type="EMBL" id="RXH54327.1"/>
    </source>
</evidence>
<proteinExistence type="predicted"/>
<dbReference type="Proteomes" id="UP000289437">
    <property type="component" value="Unassembled WGS sequence"/>
</dbReference>
<evidence type="ECO:0000256" key="1">
    <source>
        <dbReference type="SAM" id="MobiDB-lite"/>
    </source>
</evidence>
<dbReference type="AlphaFoldDB" id="A0A4Q0SUE0"/>